<dbReference type="Gene3D" id="1.20.1280.50">
    <property type="match status" value="1"/>
</dbReference>
<accession>A0AAN6UET1</accession>
<dbReference type="SUPFAM" id="SSF81383">
    <property type="entry name" value="F-box domain"/>
    <property type="match status" value="1"/>
</dbReference>
<organism evidence="2 3">
    <name type="scientific">Trichocladium antarcticum</name>
    <dbReference type="NCBI Taxonomy" id="1450529"/>
    <lineage>
        <taxon>Eukaryota</taxon>
        <taxon>Fungi</taxon>
        <taxon>Dikarya</taxon>
        <taxon>Ascomycota</taxon>
        <taxon>Pezizomycotina</taxon>
        <taxon>Sordariomycetes</taxon>
        <taxon>Sordariomycetidae</taxon>
        <taxon>Sordariales</taxon>
        <taxon>Chaetomiaceae</taxon>
        <taxon>Trichocladium</taxon>
    </lineage>
</organism>
<dbReference type="PROSITE" id="PS50181">
    <property type="entry name" value="FBOX"/>
    <property type="match status" value="1"/>
</dbReference>
<dbReference type="SMART" id="SM00256">
    <property type="entry name" value="FBOX"/>
    <property type="match status" value="1"/>
</dbReference>
<comment type="caution">
    <text evidence="2">The sequence shown here is derived from an EMBL/GenBank/DDBJ whole genome shotgun (WGS) entry which is preliminary data.</text>
</comment>
<dbReference type="InterPro" id="IPR036047">
    <property type="entry name" value="F-box-like_dom_sf"/>
</dbReference>
<proteinExistence type="predicted"/>
<gene>
    <name evidence="2" type="ORF">BT67DRAFT_444455</name>
</gene>
<reference evidence="2" key="1">
    <citation type="journal article" date="2023" name="Mol. Phylogenet. Evol.">
        <title>Genome-scale phylogeny and comparative genomics of the fungal order Sordariales.</title>
        <authorList>
            <person name="Hensen N."/>
            <person name="Bonometti L."/>
            <person name="Westerberg I."/>
            <person name="Brannstrom I.O."/>
            <person name="Guillou S."/>
            <person name="Cros-Aarteil S."/>
            <person name="Calhoun S."/>
            <person name="Haridas S."/>
            <person name="Kuo A."/>
            <person name="Mondo S."/>
            <person name="Pangilinan J."/>
            <person name="Riley R."/>
            <person name="LaButti K."/>
            <person name="Andreopoulos B."/>
            <person name="Lipzen A."/>
            <person name="Chen C."/>
            <person name="Yan M."/>
            <person name="Daum C."/>
            <person name="Ng V."/>
            <person name="Clum A."/>
            <person name="Steindorff A."/>
            <person name="Ohm R.A."/>
            <person name="Martin F."/>
            <person name="Silar P."/>
            <person name="Natvig D.O."/>
            <person name="Lalanne C."/>
            <person name="Gautier V."/>
            <person name="Ament-Velasquez S.L."/>
            <person name="Kruys A."/>
            <person name="Hutchinson M.I."/>
            <person name="Powell A.J."/>
            <person name="Barry K."/>
            <person name="Miller A.N."/>
            <person name="Grigoriev I.V."/>
            <person name="Debuchy R."/>
            <person name="Gladieux P."/>
            <person name="Hiltunen Thoren M."/>
            <person name="Johannesson H."/>
        </authorList>
    </citation>
    <scope>NUCLEOTIDE SEQUENCE</scope>
    <source>
        <strain evidence="2">CBS 123565</strain>
    </source>
</reference>
<evidence type="ECO:0000313" key="2">
    <source>
        <dbReference type="EMBL" id="KAK4131657.1"/>
    </source>
</evidence>
<dbReference type="InterPro" id="IPR001810">
    <property type="entry name" value="F-box_dom"/>
</dbReference>
<evidence type="ECO:0000259" key="1">
    <source>
        <dbReference type="PROSITE" id="PS50181"/>
    </source>
</evidence>
<evidence type="ECO:0000313" key="3">
    <source>
        <dbReference type="Proteomes" id="UP001304895"/>
    </source>
</evidence>
<dbReference type="EMBL" id="MU853422">
    <property type="protein sequence ID" value="KAK4131657.1"/>
    <property type="molecule type" value="Genomic_DNA"/>
</dbReference>
<dbReference type="Pfam" id="PF24539">
    <property type="entry name" value="DUF7600"/>
    <property type="match status" value="1"/>
</dbReference>
<dbReference type="Proteomes" id="UP001304895">
    <property type="component" value="Unassembled WGS sequence"/>
</dbReference>
<feature type="domain" description="F-box" evidence="1">
    <location>
        <begin position="181"/>
        <end position="227"/>
    </location>
</feature>
<dbReference type="AlphaFoldDB" id="A0AAN6UET1"/>
<name>A0AAN6UET1_9PEZI</name>
<sequence>MSQFRGLYLSLEEGITLTGVGLYAEPQSGAFIAPGDPRARWDDPGYGNPGEDQFGAMGYGEVNGRRGFVFHDACWSLVKQAYHPAPVPHERLFEVLDSLPIVMAGDSIDWGHDYGGLAILQDGTDYFPWEYLRFSDRQFRDGLSNIPYSANPLAISEVEEILAEAAQSPPSCSLRLSTAGRDPFNKLPEELCYIIAAHLPTSDVLNARRVSRSFWRTFDSQSFWASRFRGKSAGRSWLFEATRELENAGGIGHRDWRWLYRRTSDARLGRAARNRKRVWGLICHVVDILDLCWNELPSELPLPWRSPPSVSEEPTPAPSWVLVAGSIRGWGQDFSLLQKGCARLKIQRVAFSADGISRVAASTVRLGSSLYIAGLSLTATSGEVLTLGYRGGGSERSIHLPKPAITGFNVAVGLGGIHALQCISGTGADRQLSPWLGCPDDAPKTERLSGATTSGLSMVLEFGFDGLRMVSLAARQPTLPADHSLRCSAIWYPDVPNAKLNLNEGFLVAPQAYTSGYGPLFWTSFGGPGGVYLASLIKISVIGVIDRIDFTFNNEEVPAECRSFGRIGDRVDNEGDDSDEVVEFPIDGPGGEIVDRVELHQELFLEDSNAAGFLCREGLLAWFKMYTNRGRTCEVGRRSESHNRRVVRKAISAPLITGFYGAQYRYLGSGITLLGVITEPLLGTKD</sequence>
<protein>
    <recommendedName>
        <fullName evidence="1">F-box domain-containing protein</fullName>
    </recommendedName>
</protein>
<dbReference type="InterPro" id="IPR056021">
    <property type="entry name" value="DUF7600"/>
</dbReference>
<keyword evidence="3" id="KW-1185">Reference proteome</keyword>
<dbReference type="Pfam" id="PF12937">
    <property type="entry name" value="F-box-like"/>
    <property type="match status" value="1"/>
</dbReference>
<reference evidence="2" key="2">
    <citation type="submission" date="2023-05" db="EMBL/GenBank/DDBJ databases">
        <authorList>
            <consortium name="Lawrence Berkeley National Laboratory"/>
            <person name="Steindorff A."/>
            <person name="Hensen N."/>
            <person name="Bonometti L."/>
            <person name="Westerberg I."/>
            <person name="Brannstrom I.O."/>
            <person name="Guillou S."/>
            <person name="Cros-Aarteil S."/>
            <person name="Calhoun S."/>
            <person name="Haridas S."/>
            <person name="Kuo A."/>
            <person name="Mondo S."/>
            <person name="Pangilinan J."/>
            <person name="Riley R."/>
            <person name="Labutti K."/>
            <person name="Andreopoulos B."/>
            <person name="Lipzen A."/>
            <person name="Chen C."/>
            <person name="Yanf M."/>
            <person name="Daum C."/>
            <person name="Ng V."/>
            <person name="Clum A."/>
            <person name="Ohm R."/>
            <person name="Martin F."/>
            <person name="Silar P."/>
            <person name="Natvig D."/>
            <person name="Lalanne C."/>
            <person name="Gautier V."/>
            <person name="Ament-Velasquez S.L."/>
            <person name="Kruys A."/>
            <person name="Hutchinson M.I."/>
            <person name="Powell A.J."/>
            <person name="Barry K."/>
            <person name="Miller A.N."/>
            <person name="Grigoriev I.V."/>
            <person name="Debuchy R."/>
            <person name="Gladieux P."/>
            <person name="Thoren M.H."/>
            <person name="Johannesson H."/>
        </authorList>
    </citation>
    <scope>NUCLEOTIDE SEQUENCE</scope>
    <source>
        <strain evidence="2">CBS 123565</strain>
    </source>
</reference>